<proteinExistence type="predicted"/>
<organism evidence="1">
    <name type="scientific">marine sediment metagenome</name>
    <dbReference type="NCBI Taxonomy" id="412755"/>
    <lineage>
        <taxon>unclassified sequences</taxon>
        <taxon>metagenomes</taxon>
        <taxon>ecological metagenomes</taxon>
    </lineage>
</organism>
<sequence length="104" mass="11754">MDKLNTQAAEFLRRMRKCKESGETLVRSIAIVYMAGPPGFDGGRVSAECSRDHDQMFCQAHDALMQKVPERMRLCDFERTHTHAEVLALVDEAIKELEGGQEKS</sequence>
<evidence type="ECO:0000313" key="1">
    <source>
        <dbReference type="EMBL" id="KKL99076.1"/>
    </source>
</evidence>
<reference evidence="1" key="1">
    <citation type="journal article" date="2015" name="Nature">
        <title>Complex archaea that bridge the gap between prokaryotes and eukaryotes.</title>
        <authorList>
            <person name="Spang A."/>
            <person name="Saw J.H."/>
            <person name="Jorgensen S.L."/>
            <person name="Zaremba-Niedzwiedzka K."/>
            <person name="Martijn J."/>
            <person name="Lind A.E."/>
            <person name="van Eijk R."/>
            <person name="Schleper C."/>
            <person name="Guy L."/>
            <person name="Ettema T.J."/>
        </authorList>
    </citation>
    <scope>NUCLEOTIDE SEQUENCE</scope>
</reference>
<comment type="caution">
    <text evidence="1">The sequence shown here is derived from an EMBL/GenBank/DDBJ whole genome shotgun (WGS) entry which is preliminary data.</text>
</comment>
<protein>
    <submittedName>
        <fullName evidence="1">Uncharacterized protein</fullName>
    </submittedName>
</protein>
<accession>A0A0F9H7V5</accession>
<dbReference type="EMBL" id="LAZR01017760">
    <property type="protein sequence ID" value="KKL99076.1"/>
    <property type="molecule type" value="Genomic_DNA"/>
</dbReference>
<dbReference type="AlphaFoldDB" id="A0A0F9H7V5"/>
<name>A0A0F9H7V5_9ZZZZ</name>
<gene>
    <name evidence="1" type="ORF">LCGC14_1818100</name>
</gene>